<evidence type="ECO:0000256" key="2">
    <source>
        <dbReference type="ARBA" id="ARBA00005988"/>
    </source>
</evidence>
<feature type="compositionally biased region" description="Acidic residues" evidence="4">
    <location>
        <begin position="845"/>
        <end position="855"/>
    </location>
</feature>
<organism evidence="6 7">
    <name type="scientific">Ridgeia piscesae</name>
    <name type="common">Tubeworm</name>
    <dbReference type="NCBI Taxonomy" id="27915"/>
    <lineage>
        <taxon>Eukaryota</taxon>
        <taxon>Metazoa</taxon>
        <taxon>Spiralia</taxon>
        <taxon>Lophotrochozoa</taxon>
        <taxon>Annelida</taxon>
        <taxon>Polychaeta</taxon>
        <taxon>Sedentaria</taxon>
        <taxon>Canalipalpata</taxon>
        <taxon>Sabellida</taxon>
        <taxon>Siboglinidae</taxon>
        <taxon>Ridgeia</taxon>
    </lineage>
</organism>
<dbReference type="SUPFAM" id="SSF53187">
    <property type="entry name" value="Zn-dependent exopeptidases"/>
    <property type="match status" value="1"/>
</dbReference>
<dbReference type="PANTHER" id="PTHR12756:SF12">
    <property type="entry name" value="CYTOSOLIC CARBOXYPEPTIDASE-LIKE PROTEIN 5"/>
    <property type="match status" value="1"/>
</dbReference>
<dbReference type="AlphaFoldDB" id="A0AAD9UKN2"/>
<accession>A0AAD9UKN2</accession>
<dbReference type="EMBL" id="JAODUO010000023">
    <property type="protein sequence ID" value="KAK2192762.1"/>
    <property type="molecule type" value="Genomic_DNA"/>
</dbReference>
<evidence type="ECO:0000259" key="5">
    <source>
        <dbReference type="PROSITE" id="PS52035"/>
    </source>
</evidence>
<feature type="compositionally biased region" description="Polar residues" evidence="4">
    <location>
        <begin position="632"/>
        <end position="652"/>
    </location>
</feature>
<comment type="caution">
    <text evidence="6">The sequence shown here is derived from an EMBL/GenBank/DDBJ whole genome shotgun (WGS) entry which is preliminary data.</text>
</comment>
<dbReference type="InterPro" id="IPR000834">
    <property type="entry name" value="Peptidase_M14"/>
</dbReference>
<dbReference type="PANTHER" id="PTHR12756">
    <property type="entry name" value="CYTOSOLIC CARBOXYPEPTIDASE"/>
    <property type="match status" value="1"/>
</dbReference>
<dbReference type="GO" id="GO:0006508">
    <property type="term" value="P:proteolysis"/>
    <property type="evidence" value="ECO:0007669"/>
    <property type="project" value="InterPro"/>
</dbReference>
<feature type="compositionally biased region" description="Basic residues" evidence="4">
    <location>
        <begin position="693"/>
        <end position="717"/>
    </location>
</feature>
<feature type="region of interest" description="Disordered" evidence="4">
    <location>
        <begin position="199"/>
        <end position="225"/>
    </location>
</feature>
<dbReference type="Gene3D" id="3.40.630.10">
    <property type="entry name" value="Zn peptidases"/>
    <property type="match status" value="2"/>
</dbReference>
<keyword evidence="7" id="KW-1185">Reference proteome</keyword>
<comment type="cofactor">
    <cofactor evidence="1">
        <name>Zn(2+)</name>
        <dbReference type="ChEBI" id="CHEBI:29105"/>
    </cofactor>
</comment>
<sequence>MLNPDGVQRGHYRTDSRGVNLNRMYLDPDFKLHPSIYASKSLLVFHHVNNRIKKAKPQPVITAGSGDKNPHAVHTSSCEKPKEGNRQPVRSKTYNIVVDDNGTTSTTVIDTSTYSNASGPVIDAGDCEMSSDVTVSYSSTELMSPDCNVQSASNLTQTFSNMALVTTDILPQHNAMYPCNELPLTYESDYFRSCNDVASGGECEDPDEGDTEHLGNEGSEEDDESIHVDLNFPRSPHLCDPKLLEIPANESGIAFYVDLHGHASKRGCFMYGNYFENEDTQVQNMMFAKLVSLNTAHFDFTSCNFTERNMTSKDRRDGMSKEGAGRVAMYKAIGIIHSYTLECNYNMGRMVNSVPIAHNDGGRATPPPVAGFPPKYTPAHFEEVGKAMAITALDMTETNPWSRVTLSEHSALHGLREWVRRYLRGLRGLPKGLPNRAIKAANRAAAGCGVMSQGAFVPRVAFLTTNRSNPNLNGNGGSPQDSSGSGSGKPAVMNRRSTISTTSTKKELGPVRDARLQQLERNRRKSTSTVPVRSTSTVAPAPVNSAPAVQCTTNAAVSFSVTSVTNPDFRKHPQPGELTKAFLKSNRGALSSGSHGRLSGVRLGPLSTPDSPLSTKSAAAFGFDGQSHRSHQMSPTTHSDSVITDTTRGSQNNDEDKLNPLKQHMPGLSMYPGGLNPRTSKPLQAPKSDPVRRKNRKALLNKRRSTSQSPKGKKSMRKNGSSGTDSETERRFKGRRRRMSSMIRPKGPRAGDRPGQESNPSDSTPALKVSPRPTTNAPVIGPVLERKGPSQNGSRHGKWRLERNQLKSTLELMRAERLSNLMRYEEELTKISEDYTNELAAPDYLDPDQEEEFPDGDMYNIPNRSGNHGGYWIPL</sequence>
<feature type="compositionally biased region" description="Low complexity" evidence="4">
    <location>
        <begin position="467"/>
        <end position="484"/>
    </location>
</feature>
<dbReference type="GO" id="GO:0004181">
    <property type="term" value="F:metallocarboxypeptidase activity"/>
    <property type="evidence" value="ECO:0007669"/>
    <property type="project" value="InterPro"/>
</dbReference>
<feature type="compositionally biased region" description="Basic and acidic residues" evidence="4">
    <location>
        <begin position="504"/>
        <end position="521"/>
    </location>
</feature>
<dbReference type="PROSITE" id="PS52035">
    <property type="entry name" value="PEPTIDASE_M14"/>
    <property type="match status" value="1"/>
</dbReference>
<name>A0AAD9UKN2_RIDPI</name>
<feature type="region of interest" description="Disordered" evidence="4">
    <location>
        <begin position="839"/>
        <end position="875"/>
    </location>
</feature>
<feature type="region of interest" description="Disordered" evidence="4">
    <location>
        <begin position="467"/>
        <end position="541"/>
    </location>
</feature>
<proteinExistence type="inferred from homology"/>
<dbReference type="Proteomes" id="UP001209878">
    <property type="component" value="Unassembled WGS sequence"/>
</dbReference>
<reference evidence="6" key="1">
    <citation type="journal article" date="2023" name="Mol. Biol. Evol.">
        <title>Third-Generation Sequencing Reveals the Adaptive Role of the Epigenome in Three Deep-Sea Polychaetes.</title>
        <authorList>
            <person name="Perez M."/>
            <person name="Aroh O."/>
            <person name="Sun Y."/>
            <person name="Lan Y."/>
            <person name="Juniper S.K."/>
            <person name="Young C.R."/>
            <person name="Angers B."/>
            <person name="Qian P.Y."/>
        </authorList>
    </citation>
    <scope>NUCLEOTIDE SEQUENCE</scope>
    <source>
        <strain evidence="6">R07B-5</strain>
    </source>
</reference>
<evidence type="ECO:0000256" key="4">
    <source>
        <dbReference type="SAM" id="MobiDB-lite"/>
    </source>
</evidence>
<evidence type="ECO:0000256" key="1">
    <source>
        <dbReference type="ARBA" id="ARBA00001947"/>
    </source>
</evidence>
<feature type="region of interest" description="Disordered" evidence="4">
    <location>
        <begin position="59"/>
        <end position="90"/>
    </location>
</feature>
<feature type="compositionally biased region" description="Low complexity" evidence="4">
    <location>
        <begin position="527"/>
        <end position="541"/>
    </location>
</feature>
<gene>
    <name evidence="6" type="ORF">NP493_23g03008</name>
</gene>
<feature type="compositionally biased region" description="Polar residues" evidence="4">
    <location>
        <begin position="608"/>
        <end position="617"/>
    </location>
</feature>
<feature type="domain" description="Peptidase M14" evidence="5">
    <location>
        <begin position="1"/>
        <end position="396"/>
    </location>
</feature>
<feature type="region of interest" description="Disordered" evidence="4">
    <location>
        <begin position="587"/>
        <end position="797"/>
    </location>
</feature>
<evidence type="ECO:0000313" key="6">
    <source>
        <dbReference type="EMBL" id="KAK2192762.1"/>
    </source>
</evidence>
<evidence type="ECO:0000256" key="3">
    <source>
        <dbReference type="PROSITE-ProRule" id="PRU01379"/>
    </source>
</evidence>
<dbReference type="InterPro" id="IPR050821">
    <property type="entry name" value="Cytosolic_carboxypeptidase"/>
</dbReference>
<dbReference type="GO" id="GO:0008270">
    <property type="term" value="F:zinc ion binding"/>
    <property type="evidence" value="ECO:0007669"/>
    <property type="project" value="InterPro"/>
</dbReference>
<feature type="active site" description="Proton donor/acceptor" evidence="3">
    <location>
        <position position="342"/>
    </location>
</feature>
<comment type="similarity">
    <text evidence="2 3">Belongs to the peptidase M14 family.</text>
</comment>
<evidence type="ECO:0000313" key="7">
    <source>
        <dbReference type="Proteomes" id="UP001209878"/>
    </source>
</evidence>
<protein>
    <recommendedName>
        <fullName evidence="5">Peptidase M14 domain-containing protein</fullName>
    </recommendedName>
</protein>